<feature type="transmembrane region" description="Helical" evidence="6">
    <location>
        <begin position="217"/>
        <end position="234"/>
    </location>
</feature>
<dbReference type="GO" id="GO:0016491">
    <property type="term" value="F:oxidoreductase activity"/>
    <property type="evidence" value="ECO:0007669"/>
    <property type="project" value="UniProtKB-KW"/>
</dbReference>
<keyword evidence="3" id="KW-0560">Oxidoreductase</keyword>
<feature type="transmembrane region" description="Helical" evidence="6">
    <location>
        <begin position="79"/>
        <end position="104"/>
    </location>
</feature>
<keyword evidence="5" id="KW-0411">Iron-sulfur</keyword>
<dbReference type="Gene3D" id="1.20.950.20">
    <property type="entry name" value="Transmembrane di-heme cytochromes, Chain C"/>
    <property type="match status" value="1"/>
</dbReference>
<dbReference type="Proteomes" id="UP000199584">
    <property type="component" value="Unassembled WGS sequence"/>
</dbReference>
<keyword evidence="2" id="KW-0479">Metal-binding</keyword>
<sequence length="683" mass="76069">MPNYIGEVKVNMLTVKLLIFVLLLVYALYSFGMGIKERYEVLVQAKPDNRFDEPGRRLSGTLAIVFGQRRLLKEPGAGLMHLFIFWGLIIFSAGMVQFILQGLFPGAELPVLGANPYFYLLVDIFGLLAAAGMLISAYRRYIAKVPRLGVGDWSEEKIIVALIAGIILMVSAYFVSTGAQAAASEDARYALAPVSAGLAALMGDMSPAVRRVIHESFWWLNVLLALGLLVFFRYSHLVHPLAAPLNIYFRNLLPRGGSIRDLDLEDEEGENFGVSKITDYTWKQLFDCYACAECGRCQDNCPAYLSGKPLSPKQLIADLKAQLPKKVNKFGALKEAHAAAPAEDGQVELPELAGNIISEDVIWSCTTCYACQEHCPQLNEHINKIIDLRRNLVLDQSEFPGEAQLAFTNLERNFNPWGVGWSARGDWAEDSGVQVMEDNKNAEYLLFVGCAGSFDDRIKNVTKSLVKILQAAGTSFAILGSEEKCCGDSARRLGNEYLFQTLVEENISAFNDYGVKKIITACPHCYNTLKNEYPRFGGNFEVIHHTQFINRLIEDNKIVLSSAEKPVQLTYHDSCYLGRYNDEYEAPRRILNGLPGVSLTEMARNKNKAFCCGAGGGRMWLEEHIGKRINVLRTEQALETRPEIIAVNCPFCLTMIEDGLKEFNEDENIKAKDVAELVAGYLQ</sequence>
<dbReference type="PANTHER" id="PTHR43255">
    <property type="entry name" value="IRON-SULFUR-BINDING OXIDOREDUCTASE FADF-RELATED-RELATED"/>
    <property type="match status" value="1"/>
</dbReference>
<evidence type="ECO:0000256" key="1">
    <source>
        <dbReference type="ARBA" id="ARBA00022485"/>
    </source>
</evidence>
<keyword evidence="4" id="KW-0408">Iron</keyword>
<proteinExistence type="predicted"/>
<dbReference type="Pfam" id="PF13183">
    <property type="entry name" value="Fer4_8"/>
    <property type="match status" value="1"/>
</dbReference>
<accession>A0A1I6ELA8</accession>
<feature type="transmembrane region" description="Helical" evidence="6">
    <location>
        <begin position="116"/>
        <end position="138"/>
    </location>
</feature>
<protein>
    <submittedName>
        <fullName evidence="8">Fe-S oxidoreductase</fullName>
    </submittedName>
</protein>
<evidence type="ECO:0000256" key="6">
    <source>
        <dbReference type="SAM" id="Phobius"/>
    </source>
</evidence>
<dbReference type="InterPro" id="IPR017900">
    <property type="entry name" value="4Fe4S_Fe_S_CS"/>
</dbReference>
<feature type="domain" description="4Fe-4S ferredoxin-type" evidence="7">
    <location>
        <begin position="282"/>
        <end position="313"/>
    </location>
</feature>
<keyword evidence="1" id="KW-0004">4Fe-4S</keyword>
<dbReference type="InterPro" id="IPR009051">
    <property type="entry name" value="Helical_ferredxn"/>
</dbReference>
<gene>
    <name evidence="8" type="ORF">SAMN05660706_1572</name>
</gene>
<dbReference type="Pfam" id="PF02754">
    <property type="entry name" value="CCG"/>
    <property type="match status" value="2"/>
</dbReference>
<reference evidence="9" key="1">
    <citation type="submission" date="2016-10" db="EMBL/GenBank/DDBJ databases">
        <authorList>
            <person name="Varghese N."/>
            <person name="Submissions S."/>
        </authorList>
    </citation>
    <scope>NUCLEOTIDE SEQUENCE [LARGE SCALE GENOMIC DNA]</scope>
    <source>
        <strain evidence="9">DSM 3669</strain>
    </source>
</reference>
<evidence type="ECO:0000256" key="5">
    <source>
        <dbReference type="ARBA" id="ARBA00023014"/>
    </source>
</evidence>
<name>A0A1I6ELA8_9FIRM</name>
<feature type="transmembrane region" description="Helical" evidence="6">
    <location>
        <begin position="158"/>
        <end position="175"/>
    </location>
</feature>
<dbReference type="GO" id="GO:0051539">
    <property type="term" value="F:4 iron, 4 sulfur cluster binding"/>
    <property type="evidence" value="ECO:0007669"/>
    <property type="project" value="UniProtKB-KW"/>
</dbReference>
<keyword evidence="6" id="KW-1133">Transmembrane helix</keyword>
<evidence type="ECO:0000259" key="7">
    <source>
        <dbReference type="PROSITE" id="PS51379"/>
    </source>
</evidence>
<keyword evidence="6" id="KW-0812">Transmembrane</keyword>
<evidence type="ECO:0000256" key="3">
    <source>
        <dbReference type="ARBA" id="ARBA00023002"/>
    </source>
</evidence>
<dbReference type="InterPro" id="IPR004017">
    <property type="entry name" value="Cys_rich_dom"/>
</dbReference>
<dbReference type="STRING" id="39060.SAMN05660706_1572"/>
<keyword evidence="9" id="KW-1185">Reference proteome</keyword>
<organism evidence="8 9">
    <name type="scientific">Desulfoscipio geothermicus DSM 3669</name>
    <dbReference type="NCBI Taxonomy" id="1121426"/>
    <lineage>
        <taxon>Bacteria</taxon>
        <taxon>Bacillati</taxon>
        <taxon>Bacillota</taxon>
        <taxon>Clostridia</taxon>
        <taxon>Eubacteriales</taxon>
        <taxon>Desulfallaceae</taxon>
        <taxon>Desulfoscipio</taxon>
    </lineage>
</organism>
<evidence type="ECO:0000313" key="8">
    <source>
        <dbReference type="EMBL" id="SFR18341.1"/>
    </source>
</evidence>
<dbReference type="PANTHER" id="PTHR43255:SF1">
    <property type="entry name" value="IRON-SULFUR-BINDING OXIDOREDUCTASE FADF-RELATED"/>
    <property type="match status" value="1"/>
</dbReference>
<dbReference type="GO" id="GO:0046872">
    <property type="term" value="F:metal ion binding"/>
    <property type="evidence" value="ECO:0007669"/>
    <property type="project" value="UniProtKB-KW"/>
</dbReference>
<evidence type="ECO:0000256" key="4">
    <source>
        <dbReference type="ARBA" id="ARBA00023004"/>
    </source>
</evidence>
<dbReference type="PROSITE" id="PS00198">
    <property type="entry name" value="4FE4S_FER_1"/>
    <property type="match status" value="1"/>
</dbReference>
<dbReference type="InterPro" id="IPR036197">
    <property type="entry name" value="NarG-like_sf"/>
</dbReference>
<keyword evidence="6" id="KW-0472">Membrane</keyword>
<feature type="transmembrane region" description="Helical" evidence="6">
    <location>
        <begin position="187"/>
        <end position="205"/>
    </location>
</feature>
<dbReference type="PROSITE" id="PS51379">
    <property type="entry name" value="4FE4S_FER_2"/>
    <property type="match status" value="1"/>
</dbReference>
<dbReference type="Gene3D" id="1.10.1060.10">
    <property type="entry name" value="Alpha-helical ferredoxin"/>
    <property type="match status" value="1"/>
</dbReference>
<dbReference type="InterPro" id="IPR051460">
    <property type="entry name" value="HdrC_iron-sulfur_subunit"/>
</dbReference>
<dbReference type="AlphaFoldDB" id="A0A1I6ELA8"/>
<dbReference type="SUPFAM" id="SSF103501">
    <property type="entry name" value="Respiratory nitrate reductase 1 gamma chain"/>
    <property type="match status" value="1"/>
</dbReference>
<evidence type="ECO:0000313" key="9">
    <source>
        <dbReference type="Proteomes" id="UP000199584"/>
    </source>
</evidence>
<dbReference type="InterPro" id="IPR017896">
    <property type="entry name" value="4Fe4S_Fe-S-bd"/>
</dbReference>
<dbReference type="EMBL" id="FOYM01000057">
    <property type="protein sequence ID" value="SFR18341.1"/>
    <property type="molecule type" value="Genomic_DNA"/>
</dbReference>
<dbReference type="SUPFAM" id="SSF46548">
    <property type="entry name" value="alpha-helical ferredoxin"/>
    <property type="match status" value="1"/>
</dbReference>
<feature type="transmembrane region" description="Helical" evidence="6">
    <location>
        <begin position="12"/>
        <end position="29"/>
    </location>
</feature>
<dbReference type="GO" id="GO:0005886">
    <property type="term" value="C:plasma membrane"/>
    <property type="evidence" value="ECO:0007669"/>
    <property type="project" value="TreeGrafter"/>
</dbReference>
<evidence type="ECO:0000256" key="2">
    <source>
        <dbReference type="ARBA" id="ARBA00022723"/>
    </source>
</evidence>